<reference evidence="2 3" key="1">
    <citation type="journal article" date="2017" name="Curr. Biol.">
        <title>Genome architecture and evolution of a unichromosomal asexual nematode.</title>
        <authorList>
            <person name="Fradin H."/>
            <person name="Zegar C."/>
            <person name="Gutwein M."/>
            <person name="Lucas J."/>
            <person name="Kovtun M."/>
            <person name="Corcoran D."/>
            <person name="Baugh L.R."/>
            <person name="Kiontke K."/>
            <person name="Gunsalus K."/>
            <person name="Fitch D.H."/>
            <person name="Piano F."/>
        </authorList>
    </citation>
    <scope>NUCLEOTIDE SEQUENCE [LARGE SCALE GENOMIC DNA]</scope>
    <source>
        <strain evidence="2">PF1309</strain>
    </source>
</reference>
<evidence type="ECO:0000313" key="2">
    <source>
        <dbReference type="EMBL" id="PAV87095.1"/>
    </source>
</evidence>
<accession>A0A2A2LLZ2</accession>
<dbReference type="EMBL" id="LIAE01006609">
    <property type="protein sequence ID" value="PAV87095.1"/>
    <property type="molecule type" value="Genomic_DNA"/>
</dbReference>
<evidence type="ECO:0000313" key="3">
    <source>
        <dbReference type="Proteomes" id="UP000218231"/>
    </source>
</evidence>
<comment type="caution">
    <text evidence="2">The sequence shown here is derived from an EMBL/GenBank/DDBJ whole genome shotgun (WGS) entry which is preliminary data.</text>
</comment>
<dbReference type="Pfam" id="PF06653">
    <property type="entry name" value="Claudin_3"/>
    <property type="match status" value="1"/>
</dbReference>
<keyword evidence="3" id="KW-1185">Reference proteome</keyword>
<feature type="transmembrane region" description="Helical" evidence="1">
    <location>
        <begin position="112"/>
        <end position="132"/>
    </location>
</feature>
<feature type="transmembrane region" description="Helical" evidence="1">
    <location>
        <begin position="76"/>
        <end position="100"/>
    </location>
</feature>
<protein>
    <submittedName>
        <fullName evidence="2">Uncharacterized protein</fullName>
    </submittedName>
</protein>
<dbReference type="PANTHER" id="PTHR37446">
    <property type="entry name" value="CLAUDIN-LIKE IN CAENORHABDITIS"/>
    <property type="match status" value="1"/>
</dbReference>
<sequence>MCLSGIGQIIFGVAMIGCTILTAVALFTPDWRTAKNDVQNGDFNDWGGLMPWSCINHSQGRECHNWWNSLPGWLKAVVILMIASLVAEIITLIWNTFVFCACCCKKYLIHPLALMAFIITVMLLTVVIIYAANAKHDIKDTDTQLGYSFWCAVGALILAAADVIIGAITVFFGENCC</sequence>
<organism evidence="2 3">
    <name type="scientific">Diploscapter pachys</name>
    <dbReference type="NCBI Taxonomy" id="2018661"/>
    <lineage>
        <taxon>Eukaryota</taxon>
        <taxon>Metazoa</taxon>
        <taxon>Ecdysozoa</taxon>
        <taxon>Nematoda</taxon>
        <taxon>Chromadorea</taxon>
        <taxon>Rhabditida</taxon>
        <taxon>Rhabditina</taxon>
        <taxon>Rhabditomorpha</taxon>
        <taxon>Rhabditoidea</taxon>
        <taxon>Rhabditidae</taxon>
        <taxon>Diploscapter</taxon>
    </lineage>
</organism>
<dbReference type="AlphaFoldDB" id="A0A2A2LLZ2"/>
<feature type="transmembrane region" description="Helical" evidence="1">
    <location>
        <begin position="147"/>
        <end position="172"/>
    </location>
</feature>
<dbReference type="InterPro" id="IPR009545">
    <property type="entry name" value="Claudin-like"/>
</dbReference>
<feature type="transmembrane region" description="Helical" evidence="1">
    <location>
        <begin position="9"/>
        <end position="28"/>
    </location>
</feature>
<gene>
    <name evidence="2" type="ORF">WR25_12711</name>
</gene>
<dbReference type="Proteomes" id="UP000218231">
    <property type="component" value="Unassembled WGS sequence"/>
</dbReference>
<dbReference type="OrthoDB" id="5823731at2759"/>
<name>A0A2A2LLZ2_9BILA</name>
<keyword evidence="1" id="KW-1133">Transmembrane helix</keyword>
<keyword evidence="1" id="KW-0812">Transmembrane</keyword>
<dbReference type="STRING" id="2018661.A0A2A2LLZ2"/>
<evidence type="ECO:0000256" key="1">
    <source>
        <dbReference type="SAM" id="Phobius"/>
    </source>
</evidence>
<dbReference type="Gene3D" id="1.20.140.150">
    <property type="match status" value="1"/>
</dbReference>
<proteinExistence type="predicted"/>
<keyword evidence="1" id="KW-0472">Membrane</keyword>
<dbReference type="PANTHER" id="PTHR37446:SF1">
    <property type="entry name" value="CLAUDIN"/>
    <property type="match status" value="1"/>
</dbReference>